<dbReference type="GO" id="GO:0046872">
    <property type="term" value="F:metal ion binding"/>
    <property type="evidence" value="ECO:0007669"/>
    <property type="project" value="UniProtKB-KW"/>
</dbReference>
<evidence type="ECO:0000256" key="4">
    <source>
        <dbReference type="ARBA" id="ARBA00022723"/>
    </source>
</evidence>
<keyword evidence="6" id="KW-0862">Zinc</keyword>
<dbReference type="InterPro" id="IPR024079">
    <property type="entry name" value="MetalloPept_cat_dom_sf"/>
</dbReference>
<dbReference type="PANTHER" id="PTHR11733">
    <property type="entry name" value="ZINC METALLOPROTEASE FAMILY M13 NEPRILYSIN-RELATED"/>
    <property type="match status" value="1"/>
</dbReference>
<accession>A0A1B8ZVY0</accession>
<evidence type="ECO:0000256" key="5">
    <source>
        <dbReference type="ARBA" id="ARBA00022801"/>
    </source>
</evidence>
<evidence type="ECO:0000259" key="9">
    <source>
        <dbReference type="Pfam" id="PF05649"/>
    </source>
</evidence>
<organism evidence="10 11">
    <name type="scientific">Chryseobacterium arthrosphaerae</name>
    <dbReference type="NCBI Taxonomy" id="651561"/>
    <lineage>
        <taxon>Bacteria</taxon>
        <taxon>Pseudomonadati</taxon>
        <taxon>Bacteroidota</taxon>
        <taxon>Flavobacteriia</taxon>
        <taxon>Flavobacteriales</taxon>
        <taxon>Weeksellaceae</taxon>
        <taxon>Chryseobacterium group</taxon>
        <taxon>Chryseobacterium</taxon>
    </lineage>
</organism>
<keyword evidence="7" id="KW-0482">Metalloprotease</keyword>
<feature type="domain" description="Peptidase M13 C-terminal" evidence="8">
    <location>
        <begin position="474"/>
        <end position="675"/>
    </location>
</feature>
<dbReference type="AlphaFoldDB" id="A0A1B8ZVY0"/>
<dbReference type="InterPro" id="IPR008753">
    <property type="entry name" value="Peptidase_M13_N"/>
</dbReference>
<evidence type="ECO:0000313" key="10">
    <source>
        <dbReference type="EMBL" id="OCA75748.1"/>
    </source>
</evidence>
<dbReference type="SUPFAM" id="SSF55486">
    <property type="entry name" value="Metalloproteases ('zincins'), catalytic domain"/>
    <property type="match status" value="1"/>
</dbReference>
<evidence type="ECO:0000259" key="8">
    <source>
        <dbReference type="Pfam" id="PF01431"/>
    </source>
</evidence>
<dbReference type="GO" id="GO:0005886">
    <property type="term" value="C:plasma membrane"/>
    <property type="evidence" value="ECO:0007669"/>
    <property type="project" value="TreeGrafter"/>
</dbReference>
<comment type="similarity">
    <text evidence="2">Belongs to the peptidase M13 family.</text>
</comment>
<evidence type="ECO:0000256" key="7">
    <source>
        <dbReference type="ARBA" id="ARBA00023049"/>
    </source>
</evidence>
<gene>
    <name evidence="10" type="ORF">BBI00_09885</name>
</gene>
<dbReference type="RefSeq" id="WP_065399697.1">
    <property type="nucleotide sequence ID" value="NZ_MAYG01000001.1"/>
</dbReference>
<keyword evidence="3" id="KW-0645">Protease</keyword>
<sequence>MRIKNLTIATLGIAACCFISCKQDKTEASREHYIETKYMDQSVKPGDNFYEYAVGNWMKTAKIPGDQSYVGGFYDIVDSTKKRIRSVLEDAAKSQGKAGSIQQKVGDFYASGMDSVTINKRGAEPVKPLLVKIDAIKSVPELMKFVAEEEKNGTESLIGFMVYADQKNSAMNIAWLTQKGLGLPDRDYYFKNDKETKAIQDAYKNYLTSLFKLTGSDVSTAAKNTETVYNIEKNLASSHKTNVELRDVAANYNKVTLSKIEKDQPNLNWNQFFTTLGAKVESLDMEQPAYYDKLNAMLKTVPIADWKLYLKAHSLTSYADLLSSDFEKASFEYKKVLSGQKKQKPRWELMGIAADKGLGDALGQLYVEKYFPPEAKKRMDELISNLTKAFAKRIQQLDWMSDATKKTAEEKLNAISRKIGYPDKWRDYSKVNIDKTKYFENTIACNRDNFEFQLSQLGKPVDKTLWITTPATVNAFYNPYLNDINFPAAILQYPMFDKDADDAVNYGGIGMVIGHELTHGFDDQGSQYDKIGNMKDWWSKEDKAKFNEKVKQIQKLYSGFTILNDLHVNGELTTGENIADFGGIAIAYDAFKMTEQGKGNKKIDGFTPDQRFFLAMGNAWRTKMTDELSRQLINVDTHSPDNWRVLGPLMNFEPFYKAFNVKPGDKMYKEPKDRIKIW</sequence>
<dbReference type="PROSITE" id="PS51885">
    <property type="entry name" value="NEPRILYSIN"/>
    <property type="match status" value="1"/>
</dbReference>
<reference evidence="11" key="1">
    <citation type="submission" date="2016-07" db="EMBL/GenBank/DDBJ databases">
        <authorList>
            <person name="Florea S."/>
            <person name="Webb J.S."/>
            <person name="Jaromczyk J."/>
            <person name="Schardl C.L."/>
        </authorList>
    </citation>
    <scope>NUCLEOTIDE SEQUENCE [LARGE SCALE GENOMIC DNA]</scope>
    <source>
        <strain evidence="11">CC-VM-7</strain>
    </source>
</reference>
<comment type="caution">
    <text evidence="10">The sequence shown here is derived from an EMBL/GenBank/DDBJ whole genome shotgun (WGS) entry which is preliminary data.</text>
</comment>
<dbReference type="PROSITE" id="PS51257">
    <property type="entry name" value="PROKAR_LIPOPROTEIN"/>
    <property type="match status" value="1"/>
</dbReference>
<dbReference type="STRING" id="651561.BBI00_09885"/>
<dbReference type="GO" id="GO:0016485">
    <property type="term" value="P:protein processing"/>
    <property type="evidence" value="ECO:0007669"/>
    <property type="project" value="TreeGrafter"/>
</dbReference>
<name>A0A1B8ZVY0_9FLAO</name>
<dbReference type="GO" id="GO:0004222">
    <property type="term" value="F:metalloendopeptidase activity"/>
    <property type="evidence" value="ECO:0007669"/>
    <property type="project" value="InterPro"/>
</dbReference>
<dbReference type="InterPro" id="IPR000718">
    <property type="entry name" value="Peptidase_M13"/>
</dbReference>
<dbReference type="CDD" id="cd08662">
    <property type="entry name" value="M13"/>
    <property type="match status" value="1"/>
</dbReference>
<dbReference type="Gene3D" id="3.40.390.10">
    <property type="entry name" value="Collagenase (Catalytic Domain)"/>
    <property type="match status" value="1"/>
</dbReference>
<protein>
    <submittedName>
        <fullName evidence="10">Peptidase M13</fullName>
    </submittedName>
</protein>
<proteinExistence type="inferred from homology"/>
<dbReference type="PRINTS" id="PR00786">
    <property type="entry name" value="NEPRILYSIN"/>
</dbReference>
<evidence type="ECO:0000313" key="11">
    <source>
        <dbReference type="Proteomes" id="UP000093432"/>
    </source>
</evidence>
<dbReference type="PANTHER" id="PTHR11733:SF167">
    <property type="entry name" value="FI17812P1-RELATED"/>
    <property type="match status" value="1"/>
</dbReference>
<evidence type="ECO:0000256" key="2">
    <source>
        <dbReference type="ARBA" id="ARBA00007357"/>
    </source>
</evidence>
<evidence type="ECO:0000256" key="1">
    <source>
        <dbReference type="ARBA" id="ARBA00001947"/>
    </source>
</evidence>
<evidence type="ECO:0000256" key="3">
    <source>
        <dbReference type="ARBA" id="ARBA00022670"/>
    </source>
</evidence>
<dbReference type="InterPro" id="IPR042089">
    <property type="entry name" value="Peptidase_M13_dom_2"/>
</dbReference>
<keyword evidence="4" id="KW-0479">Metal-binding</keyword>
<comment type="cofactor">
    <cofactor evidence="1">
        <name>Zn(2+)</name>
        <dbReference type="ChEBI" id="CHEBI:29105"/>
    </cofactor>
</comment>
<dbReference type="EMBL" id="MAYG01000001">
    <property type="protein sequence ID" value="OCA75748.1"/>
    <property type="molecule type" value="Genomic_DNA"/>
</dbReference>
<dbReference type="Pfam" id="PF05649">
    <property type="entry name" value="Peptidase_M13_N"/>
    <property type="match status" value="1"/>
</dbReference>
<dbReference type="Gene3D" id="1.10.1380.10">
    <property type="entry name" value="Neutral endopeptidase , domain2"/>
    <property type="match status" value="1"/>
</dbReference>
<feature type="domain" description="Peptidase M13 N-terminal" evidence="9">
    <location>
        <begin position="45"/>
        <end position="422"/>
    </location>
</feature>
<dbReference type="InterPro" id="IPR018497">
    <property type="entry name" value="Peptidase_M13_C"/>
</dbReference>
<dbReference type="OrthoDB" id="9775677at2"/>
<evidence type="ECO:0000256" key="6">
    <source>
        <dbReference type="ARBA" id="ARBA00022833"/>
    </source>
</evidence>
<dbReference type="Proteomes" id="UP000093432">
    <property type="component" value="Unassembled WGS sequence"/>
</dbReference>
<keyword evidence="5" id="KW-0378">Hydrolase</keyword>
<dbReference type="Pfam" id="PF01431">
    <property type="entry name" value="Peptidase_M13"/>
    <property type="match status" value="1"/>
</dbReference>